<feature type="transmembrane region" description="Helical" evidence="1">
    <location>
        <begin position="57"/>
        <end position="73"/>
    </location>
</feature>
<feature type="transmembrane region" description="Helical" evidence="1">
    <location>
        <begin position="16"/>
        <end position="37"/>
    </location>
</feature>
<dbReference type="EMBL" id="JBFATE010000015">
    <property type="protein sequence ID" value="MEV5249401.1"/>
    <property type="molecule type" value="Genomic_DNA"/>
</dbReference>
<proteinExistence type="predicted"/>
<feature type="transmembrane region" description="Helical" evidence="1">
    <location>
        <begin position="85"/>
        <end position="102"/>
    </location>
</feature>
<evidence type="ECO:0008006" key="4">
    <source>
        <dbReference type="Google" id="ProtNLM"/>
    </source>
</evidence>
<reference evidence="2 3" key="1">
    <citation type="submission" date="2024-06" db="EMBL/GenBank/DDBJ databases">
        <title>The Natural Products Discovery Center: Release of the First 8490 Sequenced Strains for Exploring Actinobacteria Biosynthetic Diversity.</title>
        <authorList>
            <person name="Kalkreuter E."/>
            <person name="Kautsar S.A."/>
            <person name="Yang D."/>
            <person name="Bader C.D."/>
            <person name="Teijaro C.N."/>
            <person name="Fluegel L."/>
            <person name="Davis C.M."/>
            <person name="Simpson J.R."/>
            <person name="Lauterbach L."/>
            <person name="Steele A.D."/>
            <person name="Gui C."/>
            <person name="Meng S."/>
            <person name="Li G."/>
            <person name="Viehrig K."/>
            <person name="Ye F."/>
            <person name="Su P."/>
            <person name="Kiefer A.F."/>
            <person name="Nichols A."/>
            <person name="Cepeda A.J."/>
            <person name="Yan W."/>
            <person name="Fan B."/>
            <person name="Jiang Y."/>
            <person name="Adhikari A."/>
            <person name="Zheng C.-J."/>
            <person name="Schuster L."/>
            <person name="Cowan T.M."/>
            <person name="Smanski M.J."/>
            <person name="Chevrette M.G."/>
            <person name="De Carvalho L.P.S."/>
            <person name="Shen B."/>
        </authorList>
    </citation>
    <scope>NUCLEOTIDE SEQUENCE [LARGE SCALE GENOMIC DNA]</scope>
    <source>
        <strain evidence="2 3">NPDC052768</strain>
    </source>
</reference>
<keyword evidence="1" id="KW-0812">Transmembrane</keyword>
<evidence type="ECO:0000256" key="1">
    <source>
        <dbReference type="SAM" id="Phobius"/>
    </source>
</evidence>
<organism evidence="2 3">
    <name type="scientific">Streptomyces werraensis</name>
    <dbReference type="NCBI Taxonomy" id="68284"/>
    <lineage>
        <taxon>Bacteria</taxon>
        <taxon>Bacillati</taxon>
        <taxon>Actinomycetota</taxon>
        <taxon>Actinomycetes</taxon>
        <taxon>Kitasatosporales</taxon>
        <taxon>Streptomycetaceae</taxon>
        <taxon>Streptomyces</taxon>
    </lineage>
</organism>
<dbReference type="Proteomes" id="UP001552527">
    <property type="component" value="Unassembled WGS sequence"/>
</dbReference>
<keyword evidence="1" id="KW-1133">Transmembrane helix</keyword>
<sequence length="136" mass="15284">MTEPRQTKADDQKVPLLSYCVAGVKVIFLLAVFRVLAGPFTEDIFGEELLPMPTWEWLVVTATPVILLWLARRPADWATLSNERMFLRSALAFYLLYALASALLQGEWILWLGVVASLGGLSGVHYLNHRESTHGR</sequence>
<accession>A0ABV3JMQ4</accession>
<name>A0ABV3JMQ4_9ACTN</name>
<keyword evidence="1" id="KW-0472">Membrane</keyword>
<dbReference type="RefSeq" id="WP_242591973.1">
    <property type="nucleotide sequence ID" value="NZ_JBEZMW010000016.1"/>
</dbReference>
<protein>
    <recommendedName>
        <fullName evidence="4">Integral membrane protein</fullName>
    </recommendedName>
</protein>
<gene>
    <name evidence="2" type="ORF">AB0K95_29670</name>
</gene>
<comment type="caution">
    <text evidence="2">The sequence shown here is derived from an EMBL/GenBank/DDBJ whole genome shotgun (WGS) entry which is preliminary data.</text>
</comment>
<evidence type="ECO:0000313" key="3">
    <source>
        <dbReference type="Proteomes" id="UP001552527"/>
    </source>
</evidence>
<evidence type="ECO:0000313" key="2">
    <source>
        <dbReference type="EMBL" id="MEV5249401.1"/>
    </source>
</evidence>
<feature type="transmembrane region" description="Helical" evidence="1">
    <location>
        <begin position="108"/>
        <end position="127"/>
    </location>
</feature>
<keyword evidence="3" id="KW-1185">Reference proteome</keyword>